<evidence type="ECO:0000256" key="2">
    <source>
        <dbReference type="ARBA" id="ARBA00009765"/>
    </source>
</evidence>
<reference evidence="9 10" key="1">
    <citation type="journal article" date="2015" name="Nature">
        <title>rRNA introns, odd ribosomes, and small enigmatic genomes across a large radiation of phyla.</title>
        <authorList>
            <person name="Brown C.T."/>
            <person name="Hug L.A."/>
            <person name="Thomas B.C."/>
            <person name="Sharon I."/>
            <person name="Castelle C.J."/>
            <person name="Singh A."/>
            <person name="Wilkins M.J."/>
            <person name="Williams K.H."/>
            <person name="Banfield J.F."/>
        </authorList>
    </citation>
    <scope>NUCLEOTIDE SEQUENCE [LARGE SCALE GENOMIC DNA]</scope>
</reference>
<evidence type="ECO:0000256" key="5">
    <source>
        <dbReference type="ARBA" id="ARBA00022692"/>
    </source>
</evidence>
<evidence type="ECO:0000313" key="9">
    <source>
        <dbReference type="EMBL" id="KKU26126.1"/>
    </source>
</evidence>
<name>A0A0G1P088_9BACT</name>
<evidence type="ECO:0000256" key="3">
    <source>
        <dbReference type="ARBA" id="ARBA00022448"/>
    </source>
</evidence>
<dbReference type="InterPro" id="IPR002523">
    <property type="entry name" value="MgTranspt_CorA/ZnTranspt_ZntB"/>
</dbReference>
<dbReference type="GO" id="GO:0005886">
    <property type="term" value="C:plasma membrane"/>
    <property type="evidence" value="ECO:0007669"/>
    <property type="project" value="UniProtKB-SubCell"/>
</dbReference>
<dbReference type="Gene3D" id="3.30.460.20">
    <property type="entry name" value="CorA soluble domain-like"/>
    <property type="match status" value="1"/>
</dbReference>
<keyword evidence="5 8" id="KW-0812">Transmembrane</keyword>
<proteinExistence type="inferred from homology"/>
<evidence type="ECO:0000256" key="1">
    <source>
        <dbReference type="ARBA" id="ARBA00004651"/>
    </source>
</evidence>
<gene>
    <name evidence="9" type="ORF">UX39_C0012G0003</name>
</gene>
<dbReference type="PANTHER" id="PTHR46494:SF1">
    <property type="entry name" value="CORA FAMILY METAL ION TRANSPORTER (EUROFUNG)"/>
    <property type="match status" value="1"/>
</dbReference>
<keyword evidence="4" id="KW-1003">Cell membrane</keyword>
<dbReference type="GO" id="GO:0015095">
    <property type="term" value="F:magnesium ion transmembrane transporter activity"/>
    <property type="evidence" value="ECO:0007669"/>
    <property type="project" value="TreeGrafter"/>
</dbReference>
<organism evidence="9 10">
    <name type="scientific">Candidatus Magasanikbacteria bacterium GW2011_GWA2_46_17</name>
    <dbReference type="NCBI Taxonomy" id="1619042"/>
    <lineage>
        <taxon>Bacteria</taxon>
        <taxon>Candidatus Magasanikiibacteriota</taxon>
    </lineage>
</organism>
<keyword evidence="3" id="KW-0813">Transport</keyword>
<protein>
    <submittedName>
        <fullName evidence="9">Mg2 transporter protein CorA family protein</fullName>
    </submittedName>
</protein>
<dbReference type="EMBL" id="LCMA01000012">
    <property type="protein sequence ID" value="KKU26126.1"/>
    <property type="molecule type" value="Genomic_DNA"/>
</dbReference>
<dbReference type="SUPFAM" id="SSF144083">
    <property type="entry name" value="Magnesium transport protein CorA, transmembrane region"/>
    <property type="match status" value="1"/>
</dbReference>
<feature type="transmembrane region" description="Helical" evidence="8">
    <location>
        <begin position="319"/>
        <end position="339"/>
    </location>
</feature>
<evidence type="ECO:0000313" key="10">
    <source>
        <dbReference type="Proteomes" id="UP000034175"/>
    </source>
</evidence>
<evidence type="ECO:0000256" key="8">
    <source>
        <dbReference type="SAM" id="Phobius"/>
    </source>
</evidence>
<dbReference type="AlphaFoldDB" id="A0A0G1P088"/>
<dbReference type="GO" id="GO:0015087">
    <property type="term" value="F:cobalt ion transmembrane transporter activity"/>
    <property type="evidence" value="ECO:0007669"/>
    <property type="project" value="TreeGrafter"/>
</dbReference>
<dbReference type="GO" id="GO:0000287">
    <property type="term" value="F:magnesium ion binding"/>
    <property type="evidence" value="ECO:0007669"/>
    <property type="project" value="TreeGrafter"/>
</dbReference>
<sequence>MKQLDANLQINANIANAVDYCIRHIRVYSSYSHRVITMKHLHELSHNGLLWVNVTKQKEEVLRAVQKRFGFEEMDIKESLPPFQRPKIAKRRDYYFTVLHFPIFDRESRRLGFTEIDFFLGANYIVTVHDSKIIAIENFFEECEKKEEERTKYFTGTSVHILFEFLSRLLEGVFPILLHVNDDINTVDRRLFTEMSDRQIAEEILRLKTNIVTFRRTMQGHRTVLERLIMYSGRDLDIGSYQNYINSLREFTNEIWHMLESQRESINALHETNESFLSLRTNSVMRTLTIISVITFPLTLIATLFAIRAPGTPFVDHRWGFWIIFGLIISGATYMIAVFKKKGWI</sequence>
<comment type="subcellular location">
    <subcellularLocation>
        <location evidence="1">Cell membrane</location>
        <topology evidence="1">Multi-pass membrane protein</topology>
    </subcellularLocation>
</comment>
<dbReference type="CDD" id="cd12822">
    <property type="entry name" value="TmCorA-like"/>
    <property type="match status" value="1"/>
</dbReference>
<dbReference type="InterPro" id="IPR045863">
    <property type="entry name" value="CorA_TM1_TM2"/>
</dbReference>
<dbReference type="GO" id="GO:0050897">
    <property type="term" value="F:cobalt ion binding"/>
    <property type="evidence" value="ECO:0007669"/>
    <property type="project" value="TreeGrafter"/>
</dbReference>
<keyword evidence="6 8" id="KW-1133">Transmembrane helix</keyword>
<dbReference type="Proteomes" id="UP000034175">
    <property type="component" value="Unassembled WGS sequence"/>
</dbReference>
<dbReference type="PANTHER" id="PTHR46494">
    <property type="entry name" value="CORA FAMILY METAL ION TRANSPORTER (EUROFUNG)"/>
    <property type="match status" value="1"/>
</dbReference>
<dbReference type="Gene3D" id="1.20.58.340">
    <property type="entry name" value="Magnesium transport protein CorA, transmembrane region"/>
    <property type="match status" value="2"/>
</dbReference>
<dbReference type="InterPro" id="IPR045861">
    <property type="entry name" value="CorA_cytoplasmic_dom"/>
</dbReference>
<keyword evidence="7 8" id="KW-0472">Membrane</keyword>
<accession>A0A0G1P088</accession>
<comment type="caution">
    <text evidence="9">The sequence shown here is derived from an EMBL/GenBank/DDBJ whole genome shotgun (WGS) entry which is preliminary data.</text>
</comment>
<comment type="similarity">
    <text evidence="2">Belongs to the CorA metal ion transporter (MIT) (TC 1.A.35) family.</text>
</comment>
<dbReference type="Pfam" id="PF01544">
    <property type="entry name" value="CorA"/>
    <property type="match status" value="1"/>
</dbReference>
<feature type="transmembrane region" description="Helical" evidence="8">
    <location>
        <begin position="288"/>
        <end position="307"/>
    </location>
</feature>
<evidence type="ECO:0000256" key="7">
    <source>
        <dbReference type="ARBA" id="ARBA00023136"/>
    </source>
</evidence>
<dbReference type="SUPFAM" id="SSF143865">
    <property type="entry name" value="CorA soluble domain-like"/>
    <property type="match status" value="1"/>
</dbReference>
<evidence type="ECO:0000256" key="6">
    <source>
        <dbReference type="ARBA" id="ARBA00022989"/>
    </source>
</evidence>
<evidence type="ECO:0000256" key="4">
    <source>
        <dbReference type="ARBA" id="ARBA00022475"/>
    </source>
</evidence>